<evidence type="ECO:0000259" key="1">
    <source>
        <dbReference type="PROSITE" id="PS51674"/>
    </source>
</evidence>
<dbReference type="Pfam" id="PF02467">
    <property type="entry name" value="Whib"/>
    <property type="match status" value="1"/>
</dbReference>
<dbReference type="InterPro" id="IPR034768">
    <property type="entry name" value="4FE4S_WBL"/>
</dbReference>
<keyword evidence="3" id="KW-1185">Reference proteome</keyword>
<dbReference type="Proteomes" id="UP001055336">
    <property type="component" value="Chromosome"/>
</dbReference>
<evidence type="ECO:0000313" key="3">
    <source>
        <dbReference type="Proteomes" id="UP001055336"/>
    </source>
</evidence>
<organism evidence="2 3">
    <name type="scientific">Mycobacterium paraterrae</name>
    <dbReference type="NCBI Taxonomy" id="577492"/>
    <lineage>
        <taxon>Bacteria</taxon>
        <taxon>Bacillati</taxon>
        <taxon>Actinomycetota</taxon>
        <taxon>Actinomycetes</taxon>
        <taxon>Mycobacteriales</taxon>
        <taxon>Mycobacteriaceae</taxon>
        <taxon>Mycobacterium</taxon>
    </lineage>
</organism>
<sequence length="106" mass="11706">MTATLLALTAPSDEFVPICTTDPERWTTRPDDEAKTLCRACPARWRCAREAWETPGSEGLWAGVVIPESGRGRDFALRQLRSLAAHGGYPVRPGYRARRRIALPGA</sequence>
<evidence type="ECO:0000313" key="2">
    <source>
        <dbReference type="EMBL" id="UMB69151.1"/>
    </source>
</evidence>
<gene>
    <name evidence="2" type="ORF">MKK62_22735</name>
</gene>
<protein>
    <submittedName>
        <fullName evidence="2">WhiB family transcriptional regulator</fullName>
    </submittedName>
</protein>
<dbReference type="EMBL" id="CP092488">
    <property type="protein sequence ID" value="UMB69151.1"/>
    <property type="molecule type" value="Genomic_DNA"/>
</dbReference>
<proteinExistence type="predicted"/>
<reference evidence="2" key="1">
    <citation type="submission" date="2022-08" db="EMBL/GenBank/DDBJ databases">
        <title>Whole genome sequencing of non-tuberculosis mycobacteria type-strains.</title>
        <authorList>
            <person name="Igarashi Y."/>
            <person name="Osugi A."/>
            <person name="Mitarai S."/>
        </authorList>
    </citation>
    <scope>NUCLEOTIDE SEQUENCE</scope>
    <source>
        <strain evidence="2">DSM 45127</strain>
    </source>
</reference>
<dbReference type="RefSeq" id="WP_240260885.1">
    <property type="nucleotide sequence ID" value="NZ_CP092488.2"/>
</dbReference>
<feature type="domain" description="4Fe-4S Wbl-type" evidence="1">
    <location>
        <begin position="18"/>
        <end position="71"/>
    </location>
</feature>
<name>A0ABY3VPQ2_9MYCO</name>
<dbReference type="PROSITE" id="PS51674">
    <property type="entry name" value="4FE4S_WBL"/>
    <property type="match status" value="1"/>
</dbReference>
<accession>A0ABY3VPQ2</accession>